<accession>A0A2G6KG31</accession>
<dbReference type="Gene3D" id="3.40.50.2000">
    <property type="entry name" value="Glycogen Phosphorylase B"/>
    <property type="match status" value="2"/>
</dbReference>
<dbReference type="Proteomes" id="UP000230821">
    <property type="component" value="Unassembled WGS sequence"/>
</dbReference>
<dbReference type="AlphaFoldDB" id="A0A2G6KG31"/>
<protein>
    <submittedName>
        <fullName evidence="3">Group 1 glycosyl transferase</fullName>
    </submittedName>
</protein>
<dbReference type="InterPro" id="IPR001296">
    <property type="entry name" value="Glyco_trans_1"/>
</dbReference>
<dbReference type="Pfam" id="PF00534">
    <property type="entry name" value="Glycos_transf_1"/>
    <property type="match status" value="1"/>
</dbReference>
<dbReference type="PANTHER" id="PTHR12526:SF630">
    <property type="entry name" value="GLYCOSYLTRANSFERASE"/>
    <property type="match status" value="1"/>
</dbReference>
<organism evidence="3 4">
    <name type="scientific">candidate division KSB3 bacterium</name>
    <dbReference type="NCBI Taxonomy" id="2044937"/>
    <lineage>
        <taxon>Bacteria</taxon>
        <taxon>candidate division KSB3</taxon>
    </lineage>
</organism>
<dbReference type="GO" id="GO:0016757">
    <property type="term" value="F:glycosyltransferase activity"/>
    <property type="evidence" value="ECO:0007669"/>
    <property type="project" value="InterPro"/>
</dbReference>
<name>A0A2G6KG31_9BACT</name>
<comment type="caution">
    <text evidence="3">The sequence shown here is derived from an EMBL/GenBank/DDBJ whole genome shotgun (WGS) entry which is preliminary data.</text>
</comment>
<dbReference type="EMBL" id="PDSK01000081">
    <property type="protein sequence ID" value="PIE34631.1"/>
    <property type="molecule type" value="Genomic_DNA"/>
</dbReference>
<reference evidence="3 4" key="1">
    <citation type="submission" date="2017-10" db="EMBL/GenBank/DDBJ databases">
        <title>Novel microbial diversity and functional potential in the marine mammal oral microbiome.</title>
        <authorList>
            <person name="Dudek N.K."/>
            <person name="Sun C.L."/>
            <person name="Burstein D."/>
            <person name="Kantor R.S."/>
            <person name="Aliaga Goltsman D.S."/>
            <person name="Bik E.M."/>
            <person name="Thomas B.C."/>
            <person name="Banfield J.F."/>
            <person name="Relman D.A."/>
        </authorList>
    </citation>
    <scope>NUCLEOTIDE SEQUENCE [LARGE SCALE GENOMIC DNA]</scope>
    <source>
        <strain evidence="3">DOLJORAL78_47_16</strain>
    </source>
</reference>
<evidence type="ECO:0000313" key="3">
    <source>
        <dbReference type="EMBL" id="PIE34631.1"/>
    </source>
</evidence>
<evidence type="ECO:0000259" key="1">
    <source>
        <dbReference type="Pfam" id="PF00534"/>
    </source>
</evidence>
<sequence length="378" mass="42507">MKIAMLKITPKHICLFNTYQAWGGAEKWYDIVARWFRNRGHAVVAVTHINSVLFHRLSQAGISAYPLRISNLSFLNPVAVLSVARIFRNHRIDAVILNLSADAKVAGLAARLAGVRQVIYRRGTALPVRDSWLNRVVFKHFLTDVVANSEEIKRTILQNNPLLVPGEHLHVIYNGLDLAAYERQKSPPLFPKQDGKIILGNAGRFVEQKGQHYLLKAAKCLKDRGMNFTLYIAGTGALEQELRSYANELGVEEEVKFVGFVNDIKGFMENLDIFLFPSLHEGSSHTLLEAMASSKPIVAFDVSSMPEIIVSGETGILVELGNVQAFSEAILSLSGDRELRERFGRSGRRRFEQKFTLAHMLQDIAHLVEHEERREEPS</sequence>
<gene>
    <name evidence="3" type="ORF">CSA56_07240</name>
</gene>
<evidence type="ECO:0000313" key="4">
    <source>
        <dbReference type="Proteomes" id="UP000230821"/>
    </source>
</evidence>
<proteinExistence type="predicted"/>
<feature type="domain" description="Glycosyltransferase subfamily 4-like N-terminal" evidence="2">
    <location>
        <begin position="22"/>
        <end position="179"/>
    </location>
</feature>
<feature type="domain" description="Glycosyl transferase family 1" evidence="1">
    <location>
        <begin position="190"/>
        <end position="350"/>
    </location>
</feature>
<dbReference type="InterPro" id="IPR028098">
    <property type="entry name" value="Glyco_trans_4-like_N"/>
</dbReference>
<evidence type="ECO:0000259" key="2">
    <source>
        <dbReference type="Pfam" id="PF13439"/>
    </source>
</evidence>
<keyword evidence="3" id="KW-0808">Transferase</keyword>
<dbReference type="SUPFAM" id="SSF53756">
    <property type="entry name" value="UDP-Glycosyltransferase/glycogen phosphorylase"/>
    <property type="match status" value="1"/>
</dbReference>
<dbReference type="CDD" id="cd03811">
    <property type="entry name" value="GT4_GT28_WabH-like"/>
    <property type="match status" value="1"/>
</dbReference>
<dbReference type="Pfam" id="PF13439">
    <property type="entry name" value="Glyco_transf_4"/>
    <property type="match status" value="1"/>
</dbReference>
<dbReference type="PANTHER" id="PTHR12526">
    <property type="entry name" value="GLYCOSYLTRANSFERASE"/>
    <property type="match status" value="1"/>
</dbReference>